<evidence type="ECO:0000313" key="2">
    <source>
        <dbReference type="Proteomes" id="UP000005475"/>
    </source>
</evidence>
<reference evidence="2" key="2">
    <citation type="submission" date="2007-04" db="EMBL/GenBank/DDBJ databases">
        <title>Draft genome sequence of Bacteroides ovatus (ATCC 8483).</title>
        <authorList>
            <person name="Sudarsanam P."/>
            <person name="Ley R."/>
            <person name="Guruge J."/>
            <person name="Turnbaugh P.J."/>
            <person name="Mahowald M."/>
            <person name="Liep D."/>
            <person name="Gordon J."/>
        </authorList>
    </citation>
    <scope>NUCLEOTIDE SEQUENCE [LARGE SCALE GENOMIC DNA]</scope>
    <source>
        <strain evidence="2">ATCC 8483 / DSM 1896 / JCM 5824 / BCRC 10623 / CCUG 4943 / NCTC 11153</strain>
    </source>
</reference>
<sequence>MGIPHHHIKTIGGYYLPEITSVYILAFIRRNSRFTTENTIF</sequence>
<protein>
    <submittedName>
        <fullName evidence="1">Uncharacterized protein</fullName>
    </submittedName>
</protein>
<dbReference type="EMBL" id="AAXF02000054">
    <property type="protein sequence ID" value="EDO09386.1"/>
    <property type="molecule type" value="Genomic_DNA"/>
</dbReference>
<comment type="caution">
    <text evidence="1">The sequence shown here is derived from an EMBL/GenBank/DDBJ whole genome shotgun (WGS) entry which is preliminary data.</text>
</comment>
<name>A0AAN3A3T1_BACO1</name>
<evidence type="ECO:0000313" key="1">
    <source>
        <dbReference type="EMBL" id="EDO09386.1"/>
    </source>
</evidence>
<organism evidence="1 2">
    <name type="scientific">Bacteroides ovatus (strain ATCC 8483 / DSM 1896 / JCM 5824 / BCRC 10623 / CCUG 4943 / NCTC 11153)</name>
    <dbReference type="NCBI Taxonomy" id="411476"/>
    <lineage>
        <taxon>Bacteria</taxon>
        <taxon>Pseudomonadati</taxon>
        <taxon>Bacteroidota</taxon>
        <taxon>Bacteroidia</taxon>
        <taxon>Bacteroidales</taxon>
        <taxon>Bacteroidaceae</taxon>
        <taxon>Bacteroides</taxon>
    </lineage>
</organism>
<dbReference type="AlphaFoldDB" id="A0AAN3A3T1"/>
<reference evidence="1 2" key="1">
    <citation type="submission" date="2007-03" db="EMBL/GenBank/DDBJ databases">
        <authorList>
            <person name="Fulton L."/>
            <person name="Clifton S."/>
            <person name="Fulton B."/>
            <person name="Xu J."/>
            <person name="Minx P."/>
            <person name="Pepin K.H."/>
            <person name="Johnson M."/>
            <person name="Thiruvilangam P."/>
            <person name="Bhonagiri V."/>
            <person name="Nash W.E."/>
            <person name="Mardis E.R."/>
            <person name="Wilson R.K."/>
        </authorList>
    </citation>
    <scope>NUCLEOTIDE SEQUENCE [LARGE SCALE GENOMIC DNA]</scope>
    <source>
        <strain evidence="2">ATCC 8483 / DSM 1896 / JCM 5824 / BCRC 10623 / CCUG 4943 / NCTC 11153</strain>
    </source>
</reference>
<proteinExistence type="predicted"/>
<accession>A0AAN3A3T1</accession>
<dbReference type="Proteomes" id="UP000005475">
    <property type="component" value="Unassembled WGS sequence"/>
</dbReference>
<gene>
    <name evidence="1" type="ORF">BACOVA_05247</name>
</gene>